<dbReference type="EMBL" id="LJZR01000040">
    <property type="protein sequence ID" value="KPQ33032.1"/>
    <property type="molecule type" value="Genomic_DNA"/>
</dbReference>
<name>A0A0P8DAC0_9CYAN</name>
<comment type="caution">
    <text evidence="1">The sequence shown here is derived from an EMBL/GenBank/DDBJ whole genome shotgun (WGS) entry which is preliminary data.</text>
</comment>
<evidence type="ECO:0000313" key="2">
    <source>
        <dbReference type="Proteomes" id="UP000050465"/>
    </source>
</evidence>
<sequence>MNAPTQQIQQTIEQASLDRAINELRKDLLDDAGPRISTMRNYRFAILTYDPEKEFDLRQRIRNLSDELTGKGWNVLSISLQKLLLDRLKAEDPRVLESIIRMEHRLHEKDPERALTHLKNKLTRYVEGPDGIARDVIERISQFADDYPNETNRTLFFLGRTGALYPFFRSSALLKHIDGKTRNLPVVVLYPGERRERQALSFMKELSTDRDYRPRVYS</sequence>
<gene>
    <name evidence="1" type="ORF">HLUCCA11_19930</name>
</gene>
<dbReference type="InterPro" id="IPR014858">
    <property type="entry name" value="BrxB"/>
</dbReference>
<proteinExistence type="predicted"/>
<reference evidence="1 2" key="1">
    <citation type="submission" date="2015-09" db="EMBL/GenBank/DDBJ databases">
        <title>Identification and resolution of microdiversity through metagenomic sequencing of parallel consortia.</title>
        <authorList>
            <person name="Nelson W.C."/>
            <person name="Romine M.F."/>
            <person name="Lindemann S.R."/>
        </authorList>
    </citation>
    <scope>NUCLEOTIDE SEQUENCE [LARGE SCALE GENOMIC DNA]</scope>
    <source>
        <strain evidence="1">Ana</strain>
    </source>
</reference>
<organism evidence="1 2">
    <name type="scientific">Phormidesmis priestleyi Ana</name>
    <dbReference type="NCBI Taxonomy" id="1666911"/>
    <lineage>
        <taxon>Bacteria</taxon>
        <taxon>Bacillati</taxon>
        <taxon>Cyanobacteriota</taxon>
        <taxon>Cyanophyceae</taxon>
        <taxon>Leptolyngbyales</taxon>
        <taxon>Leptolyngbyaceae</taxon>
        <taxon>Phormidesmis</taxon>
    </lineage>
</organism>
<evidence type="ECO:0008006" key="3">
    <source>
        <dbReference type="Google" id="ProtNLM"/>
    </source>
</evidence>
<dbReference type="Proteomes" id="UP000050465">
    <property type="component" value="Unassembled WGS sequence"/>
</dbReference>
<accession>A0A0P8DAC0</accession>
<evidence type="ECO:0000313" key="1">
    <source>
        <dbReference type="EMBL" id="KPQ33032.1"/>
    </source>
</evidence>
<dbReference type="PATRIC" id="fig|1666911.3.peg.2342"/>
<protein>
    <recommendedName>
        <fullName evidence="3">DUF1788 domain-containing protein</fullName>
    </recommendedName>
</protein>
<dbReference type="AlphaFoldDB" id="A0A0P8DAC0"/>
<dbReference type="STRING" id="1666911.HLUCCA11_19930"/>
<dbReference type="Pfam" id="PF08747">
    <property type="entry name" value="BrxB"/>
    <property type="match status" value="1"/>
</dbReference>